<gene>
    <name evidence="4" type="ORF">CTI12_AA406950</name>
</gene>
<dbReference type="PANTHER" id="PTHR23272:SF187">
    <property type="entry name" value="AC9 TRANSPOSASE-RELATED"/>
    <property type="match status" value="1"/>
</dbReference>
<dbReference type="PANTHER" id="PTHR23272">
    <property type="entry name" value="BED FINGER-RELATED"/>
    <property type="match status" value="1"/>
</dbReference>
<feature type="domain" description="HAT C-terminal dimerisation" evidence="2">
    <location>
        <begin position="218"/>
        <end position="300"/>
    </location>
</feature>
<feature type="domain" description="hAT-like transposase RNase-H fold" evidence="3">
    <location>
        <begin position="84"/>
        <end position="160"/>
    </location>
</feature>
<dbReference type="SMART" id="SM00614">
    <property type="entry name" value="ZnF_BED"/>
    <property type="match status" value="1"/>
</dbReference>
<sequence>MKMMDPECVEIDPEKNSSKSVDMESDEVQSVKRKRKDRSAVWNFFEKDKNAIKGAKKVQCKCNKCNSIFTYDSKQGTGNLLRNKERCHGKDEYMKDMATSMMEKFQKYWSDFNLTLAIAVVFDPRYKLHFIEWSYKKVYGERNDKFGIVDKLLDATFQEYVNVHDGSSTTSNFASSSNTSKFVEKTSDDTRRFYEVKSKLLDFDDFESTEFVTNKKSELKLYLEEPRMERTMELDVLAFWRANQFRYPILARMARDFLAIPVSTVTSESTFSASGRVLNQQRSSLSKDIVEALICTKDWLYADSNEMALDQLTEDIMLLDVSVESDASNSFVIVSLAGWGLAIFGGYKAFSGGKKEEVP</sequence>
<dbReference type="GO" id="GO:0046983">
    <property type="term" value="F:protein dimerization activity"/>
    <property type="evidence" value="ECO:0007669"/>
    <property type="project" value="InterPro"/>
</dbReference>
<dbReference type="STRING" id="35608.A0A2U1M8Q1"/>
<evidence type="ECO:0000313" key="5">
    <source>
        <dbReference type="Proteomes" id="UP000245207"/>
    </source>
</evidence>
<reference evidence="4 5" key="1">
    <citation type="journal article" date="2018" name="Mol. Plant">
        <title>The genome of Artemisia annua provides insight into the evolution of Asteraceae family and artemisinin biosynthesis.</title>
        <authorList>
            <person name="Shen Q."/>
            <person name="Zhang L."/>
            <person name="Liao Z."/>
            <person name="Wang S."/>
            <person name="Yan T."/>
            <person name="Shi P."/>
            <person name="Liu M."/>
            <person name="Fu X."/>
            <person name="Pan Q."/>
            <person name="Wang Y."/>
            <person name="Lv Z."/>
            <person name="Lu X."/>
            <person name="Zhang F."/>
            <person name="Jiang W."/>
            <person name="Ma Y."/>
            <person name="Chen M."/>
            <person name="Hao X."/>
            <person name="Li L."/>
            <person name="Tang Y."/>
            <person name="Lv G."/>
            <person name="Zhou Y."/>
            <person name="Sun X."/>
            <person name="Brodelius P.E."/>
            <person name="Rose J.K.C."/>
            <person name="Tang K."/>
        </authorList>
    </citation>
    <scope>NUCLEOTIDE SEQUENCE [LARGE SCALE GENOMIC DNA]</scope>
    <source>
        <strain evidence="5">cv. Huhao1</strain>
        <tissue evidence="4">Leaf</tissue>
    </source>
</reference>
<dbReference type="SUPFAM" id="SSF53098">
    <property type="entry name" value="Ribonuclease H-like"/>
    <property type="match status" value="1"/>
</dbReference>
<evidence type="ECO:0000259" key="3">
    <source>
        <dbReference type="Pfam" id="PF14372"/>
    </source>
</evidence>
<proteinExistence type="predicted"/>
<dbReference type="GO" id="GO:0003677">
    <property type="term" value="F:DNA binding"/>
    <property type="evidence" value="ECO:0007669"/>
    <property type="project" value="InterPro"/>
</dbReference>
<evidence type="ECO:0000259" key="2">
    <source>
        <dbReference type="Pfam" id="PF05699"/>
    </source>
</evidence>
<protein>
    <submittedName>
        <fullName evidence="4">AC transposase</fullName>
    </submittedName>
</protein>
<evidence type="ECO:0000256" key="1">
    <source>
        <dbReference type="SAM" id="MobiDB-lite"/>
    </source>
</evidence>
<dbReference type="OrthoDB" id="1704342at2759"/>
<organism evidence="4 5">
    <name type="scientific">Artemisia annua</name>
    <name type="common">Sweet wormwood</name>
    <dbReference type="NCBI Taxonomy" id="35608"/>
    <lineage>
        <taxon>Eukaryota</taxon>
        <taxon>Viridiplantae</taxon>
        <taxon>Streptophyta</taxon>
        <taxon>Embryophyta</taxon>
        <taxon>Tracheophyta</taxon>
        <taxon>Spermatophyta</taxon>
        <taxon>Magnoliopsida</taxon>
        <taxon>eudicotyledons</taxon>
        <taxon>Gunneridae</taxon>
        <taxon>Pentapetalae</taxon>
        <taxon>asterids</taxon>
        <taxon>campanulids</taxon>
        <taxon>Asterales</taxon>
        <taxon>Asteraceae</taxon>
        <taxon>Asteroideae</taxon>
        <taxon>Anthemideae</taxon>
        <taxon>Artemisiinae</taxon>
        <taxon>Artemisia</taxon>
    </lineage>
</organism>
<dbReference type="Proteomes" id="UP000245207">
    <property type="component" value="Unassembled WGS sequence"/>
</dbReference>
<accession>A0A2U1M8Q1</accession>
<keyword evidence="5" id="KW-1185">Reference proteome</keyword>
<dbReference type="Pfam" id="PF14372">
    <property type="entry name" value="hAT-like_RNase-H"/>
    <property type="match status" value="1"/>
</dbReference>
<evidence type="ECO:0000313" key="4">
    <source>
        <dbReference type="EMBL" id="PWA57634.1"/>
    </source>
</evidence>
<dbReference type="InterPro" id="IPR012337">
    <property type="entry name" value="RNaseH-like_sf"/>
</dbReference>
<name>A0A2U1M8Q1_ARTAN</name>
<dbReference type="InterPro" id="IPR025525">
    <property type="entry name" value="hAT-like_transposase_RNase-H"/>
</dbReference>
<dbReference type="AlphaFoldDB" id="A0A2U1M8Q1"/>
<dbReference type="InterPro" id="IPR008906">
    <property type="entry name" value="HATC_C_dom"/>
</dbReference>
<dbReference type="Pfam" id="PF05699">
    <property type="entry name" value="Dimer_Tnp_hAT"/>
    <property type="match status" value="1"/>
</dbReference>
<comment type="caution">
    <text evidence="4">The sequence shown here is derived from an EMBL/GenBank/DDBJ whole genome shotgun (WGS) entry which is preliminary data.</text>
</comment>
<dbReference type="EMBL" id="PKPP01006108">
    <property type="protein sequence ID" value="PWA57634.1"/>
    <property type="molecule type" value="Genomic_DNA"/>
</dbReference>
<feature type="region of interest" description="Disordered" evidence="1">
    <location>
        <begin position="1"/>
        <end position="32"/>
    </location>
</feature>